<evidence type="ECO:0000313" key="1">
    <source>
        <dbReference type="EMBL" id="KAF3531341.1"/>
    </source>
</evidence>
<organism evidence="1 2">
    <name type="scientific">Brassica cretica</name>
    <name type="common">Mustard</name>
    <dbReference type="NCBI Taxonomy" id="69181"/>
    <lineage>
        <taxon>Eukaryota</taxon>
        <taxon>Viridiplantae</taxon>
        <taxon>Streptophyta</taxon>
        <taxon>Embryophyta</taxon>
        <taxon>Tracheophyta</taxon>
        <taxon>Spermatophyta</taxon>
        <taxon>Magnoliopsida</taxon>
        <taxon>eudicotyledons</taxon>
        <taxon>Gunneridae</taxon>
        <taxon>Pentapetalae</taxon>
        <taxon>rosids</taxon>
        <taxon>malvids</taxon>
        <taxon>Brassicales</taxon>
        <taxon>Brassicaceae</taxon>
        <taxon>Brassiceae</taxon>
        <taxon>Brassica</taxon>
    </lineage>
</organism>
<dbReference type="Proteomes" id="UP000266723">
    <property type="component" value="Unassembled WGS sequence"/>
</dbReference>
<dbReference type="EMBL" id="QGKV02001507">
    <property type="protein sequence ID" value="KAF3531341.1"/>
    <property type="molecule type" value="Genomic_DNA"/>
</dbReference>
<gene>
    <name evidence="1" type="ORF">DY000_02037313</name>
</gene>
<protein>
    <submittedName>
        <fullName evidence="1">Uncharacterized protein</fullName>
    </submittedName>
</protein>
<proteinExistence type="predicted"/>
<comment type="caution">
    <text evidence="1">The sequence shown here is derived from an EMBL/GenBank/DDBJ whole genome shotgun (WGS) entry which is preliminary data.</text>
</comment>
<keyword evidence="2" id="KW-1185">Reference proteome</keyword>
<sequence length="91" mass="10376">MISGHAREIESEAKLDALYEATEDPQLFCPTRMKDVKMENVILMCETAILKPSNCKAKTEVVENNGVYLEYVVVAVREYDEDVRSCYKNVP</sequence>
<accession>A0ABQ7BGQ2</accession>
<reference evidence="1 2" key="1">
    <citation type="journal article" date="2020" name="BMC Genomics">
        <title>Intraspecific diversification of the crop wild relative Brassica cretica Lam. using demographic model selection.</title>
        <authorList>
            <person name="Kioukis A."/>
            <person name="Michalopoulou V.A."/>
            <person name="Briers L."/>
            <person name="Pirintsos S."/>
            <person name="Studholme D.J."/>
            <person name="Pavlidis P."/>
            <person name="Sarris P.F."/>
        </authorList>
    </citation>
    <scope>NUCLEOTIDE SEQUENCE [LARGE SCALE GENOMIC DNA]</scope>
    <source>
        <strain evidence="2">cv. PFS-1207/04</strain>
    </source>
</reference>
<evidence type="ECO:0000313" key="2">
    <source>
        <dbReference type="Proteomes" id="UP000266723"/>
    </source>
</evidence>
<name>A0ABQ7BGQ2_BRACR</name>